<name>A0AA36C5X0_9BILA</name>
<evidence type="ECO:0000313" key="4">
    <source>
        <dbReference type="Proteomes" id="UP001177023"/>
    </source>
</evidence>
<dbReference type="AlphaFoldDB" id="A0AA36C5X0"/>
<sequence length="143" mass="15698">MLSSIILCLILDVSTVYGGGLGLSHYCDPVGTQTTTSYGYMGHPCHCHIGFYGDRCQFLQSCLSGRLRNVSCSTFEKPETVENHFRCIAPGQTEVQICSCFIASLQNAAIRPRHHHLRDPDLVLSLRLCQIQPATPDEEGNGA</sequence>
<feature type="signal peptide" evidence="1">
    <location>
        <begin position="1"/>
        <end position="18"/>
    </location>
</feature>
<proteinExistence type="predicted"/>
<dbReference type="InterPro" id="IPR000742">
    <property type="entry name" value="EGF"/>
</dbReference>
<evidence type="ECO:0000259" key="2">
    <source>
        <dbReference type="PROSITE" id="PS01186"/>
    </source>
</evidence>
<evidence type="ECO:0000313" key="3">
    <source>
        <dbReference type="EMBL" id="CAJ0559378.1"/>
    </source>
</evidence>
<comment type="caution">
    <text evidence="3">The sequence shown here is derived from an EMBL/GenBank/DDBJ whole genome shotgun (WGS) entry which is preliminary data.</text>
</comment>
<keyword evidence="4" id="KW-1185">Reference proteome</keyword>
<dbReference type="PROSITE" id="PS01186">
    <property type="entry name" value="EGF_2"/>
    <property type="match status" value="1"/>
</dbReference>
<feature type="domain" description="EGF-like" evidence="2">
    <location>
        <begin position="45"/>
        <end position="56"/>
    </location>
</feature>
<dbReference type="EMBL" id="CATQJA010000339">
    <property type="protein sequence ID" value="CAJ0559378.1"/>
    <property type="molecule type" value="Genomic_DNA"/>
</dbReference>
<dbReference type="Proteomes" id="UP001177023">
    <property type="component" value="Unassembled WGS sequence"/>
</dbReference>
<accession>A0AA36C5X0</accession>
<gene>
    <name evidence="3" type="ORF">MSPICULIGERA_LOCUS1249</name>
</gene>
<feature type="chain" id="PRO_5041388174" description="EGF-like domain-containing protein" evidence="1">
    <location>
        <begin position="19"/>
        <end position="143"/>
    </location>
</feature>
<organism evidence="3 4">
    <name type="scientific">Mesorhabditis spiculigera</name>
    <dbReference type="NCBI Taxonomy" id="96644"/>
    <lineage>
        <taxon>Eukaryota</taxon>
        <taxon>Metazoa</taxon>
        <taxon>Ecdysozoa</taxon>
        <taxon>Nematoda</taxon>
        <taxon>Chromadorea</taxon>
        <taxon>Rhabditida</taxon>
        <taxon>Rhabditina</taxon>
        <taxon>Rhabditomorpha</taxon>
        <taxon>Rhabditoidea</taxon>
        <taxon>Rhabditidae</taxon>
        <taxon>Mesorhabditinae</taxon>
        <taxon>Mesorhabditis</taxon>
    </lineage>
</organism>
<feature type="non-terminal residue" evidence="3">
    <location>
        <position position="1"/>
    </location>
</feature>
<keyword evidence="1" id="KW-0732">Signal</keyword>
<protein>
    <recommendedName>
        <fullName evidence="2">EGF-like domain-containing protein</fullName>
    </recommendedName>
</protein>
<reference evidence="3" key="1">
    <citation type="submission" date="2023-06" db="EMBL/GenBank/DDBJ databases">
        <authorList>
            <person name="Delattre M."/>
        </authorList>
    </citation>
    <scope>NUCLEOTIDE SEQUENCE</scope>
    <source>
        <strain evidence="3">AF72</strain>
    </source>
</reference>
<evidence type="ECO:0000256" key="1">
    <source>
        <dbReference type="SAM" id="SignalP"/>
    </source>
</evidence>